<dbReference type="InParanoid" id="A0A3N4LKU4"/>
<evidence type="ECO:0000313" key="3">
    <source>
        <dbReference type="Proteomes" id="UP000267821"/>
    </source>
</evidence>
<name>A0A3N4LKU4_9PEZI</name>
<dbReference type="EMBL" id="ML121545">
    <property type="protein sequence ID" value="RPB23553.1"/>
    <property type="molecule type" value="Genomic_DNA"/>
</dbReference>
<protein>
    <submittedName>
        <fullName evidence="2">Uncharacterized protein</fullName>
    </submittedName>
</protein>
<organism evidence="2 3">
    <name type="scientific">Terfezia boudieri ATCC MYA-4762</name>
    <dbReference type="NCBI Taxonomy" id="1051890"/>
    <lineage>
        <taxon>Eukaryota</taxon>
        <taxon>Fungi</taxon>
        <taxon>Dikarya</taxon>
        <taxon>Ascomycota</taxon>
        <taxon>Pezizomycotina</taxon>
        <taxon>Pezizomycetes</taxon>
        <taxon>Pezizales</taxon>
        <taxon>Pezizaceae</taxon>
        <taxon>Terfezia</taxon>
    </lineage>
</organism>
<dbReference type="Proteomes" id="UP000267821">
    <property type="component" value="Unassembled WGS sequence"/>
</dbReference>
<keyword evidence="3" id="KW-1185">Reference proteome</keyword>
<proteinExistence type="predicted"/>
<dbReference type="OrthoDB" id="10384400at2759"/>
<feature type="region of interest" description="Disordered" evidence="1">
    <location>
        <begin position="14"/>
        <end position="52"/>
    </location>
</feature>
<sequence length="374" mass="42341">MRCCPPTSPAPQGWCSAPNPSTPARKAYPTPEHTPLRSSPIYRSPSGRHCWRQQNSSPVRELVGSASIYQRRADFPEDSLVFEDVPVRVVEDLQRRYLCCRGTYYPATRKLILKPMISPPHALVTSFFRKLPTILRRQGFITDDEEDMLVQLEGGVTLPGDGTPMESFLPGKGAPRTKEADFSLGIKETLPGFIGLFTPSRPVLVMECGVSERNRDLSSDAKQWLQRSGNIVRCVILVRIQEGPRTAFVQENSDSDSDSSNMAKYQLKEASFFQNQELTAQWAGELSAYAEIWRMNMEVERAEQQCHLQLLPRTGELPMLPLRRGDLGLSPAMEGDQDEILLNMYPLVRDLEQTGRQRLAFWRWGNSRGRVLSR</sequence>
<accession>A0A3N4LKU4</accession>
<gene>
    <name evidence="2" type="ORF">L211DRAFT_868485</name>
</gene>
<dbReference type="AlphaFoldDB" id="A0A3N4LKU4"/>
<evidence type="ECO:0000256" key="1">
    <source>
        <dbReference type="SAM" id="MobiDB-lite"/>
    </source>
</evidence>
<evidence type="ECO:0000313" key="2">
    <source>
        <dbReference type="EMBL" id="RPB23553.1"/>
    </source>
</evidence>
<reference evidence="2 3" key="1">
    <citation type="journal article" date="2018" name="Nat. Ecol. Evol.">
        <title>Pezizomycetes genomes reveal the molecular basis of ectomycorrhizal truffle lifestyle.</title>
        <authorList>
            <person name="Murat C."/>
            <person name="Payen T."/>
            <person name="Noel B."/>
            <person name="Kuo A."/>
            <person name="Morin E."/>
            <person name="Chen J."/>
            <person name="Kohler A."/>
            <person name="Krizsan K."/>
            <person name="Balestrini R."/>
            <person name="Da Silva C."/>
            <person name="Montanini B."/>
            <person name="Hainaut M."/>
            <person name="Levati E."/>
            <person name="Barry K.W."/>
            <person name="Belfiori B."/>
            <person name="Cichocki N."/>
            <person name="Clum A."/>
            <person name="Dockter R.B."/>
            <person name="Fauchery L."/>
            <person name="Guy J."/>
            <person name="Iotti M."/>
            <person name="Le Tacon F."/>
            <person name="Lindquist E.A."/>
            <person name="Lipzen A."/>
            <person name="Malagnac F."/>
            <person name="Mello A."/>
            <person name="Molinier V."/>
            <person name="Miyauchi S."/>
            <person name="Poulain J."/>
            <person name="Riccioni C."/>
            <person name="Rubini A."/>
            <person name="Sitrit Y."/>
            <person name="Splivallo R."/>
            <person name="Traeger S."/>
            <person name="Wang M."/>
            <person name="Zifcakova L."/>
            <person name="Wipf D."/>
            <person name="Zambonelli A."/>
            <person name="Paolocci F."/>
            <person name="Nowrousian M."/>
            <person name="Ottonello S."/>
            <person name="Baldrian P."/>
            <person name="Spatafora J.W."/>
            <person name="Henrissat B."/>
            <person name="Nagy L.G."/>
            <person name="Aury J.M."/>
            <person name="Wincker P."/>
            <person name="Grigoriev I.V."/>
            <person name="Bonfante P."/>
            <person name="Martin F.M."/>
        </authorList>
    </citation>
    <scope>NUCLEOTIDE SEQUENCE [LARGE SCALE GENOMIC DNA]</scope>
    <source>
        <strain evidence="2 3">ATCC MYA-4762</strain>
    </source>
</reference>